<sequence>MLFRHIRVVRPLTFQARRMSMRTVVIEHGVPLALYYFITNEILVCLLTYLLHYDYFGQDDLIGFLKFVGASKYIDLNSIEGKRWSFFDERITLSARLVANFTAASLFMSLWTPVQLPICITTYPYLKRISQRLMEKGSFPERIKSCGWVV</sequence>
<dbReference type="KEGG" id="lpan:LPMP_010320"/>
<dbReference type="VEuPathDB" id="TriTrypDB:LPAL13_010007500"/>
<accession>A0A088RH05</accession>
<name>A0A088RH05_LEIPA</name>
<evidence type="ECO:0000313" key="3">
    <source>
        <dbReference type="Proteomes" id="UP000063063"/>
    </source>
</evidence>
<dbReference type="eggNOG" id="ENOG502SN2P">
    <property type="taxonomic scope" value="Eukaryota"/>
</dbReference>
<keyword evidence="3" id="KW-1185">Reference proteome</keyword>
<gene>
    <name evidence="2" type="ORF">LPMP_010320</name>
</gene>
<protein>
    <submittedName>
        <fullName evidence="2">Uncharacterized protein</fullName>
    </submittedName>
</protein>
<proteinExistence type="predicted"/>
<evidence type="ECO:0000256" key="1">
    <source>
        <dbReference type="SAM" id="Phobius"/>
    </source>
</evidence>
<dbReference type="VEuPathDB" id="TriTrypDB:LPMP_010320"/>
<dbReference type="RefSeq" id="XP_010696675.1">
    <property type="nucleotide sequence ID" value="XM_010698373.1"/>
</dbReference>
<organism evidence="2 3">
    <name type="scientific">Leishmania panamensis</name>
    <dbReference type="NCBI Taxonomy" id="5679"/>
    <lineage>
        <taxon>Eukaryota</taxon>
        <taxon>Discoba</taxon>
        <taxon>Euglenozoa</taxon>
        <taxon>Kinetoplastea</taxon>
        <taxon>Metakinetoplastina</taxon>
        <taxon>Trypanosomatida</taxon>
        <taxon>Trypanosomatidae</taxon>
        <taxon>Leishmaniinae</taxon>
        <taxon>Leishmania</taxon>
        <taxon>Leishmania guyanensis species complex</taxon>
    </lineage>
</organism>
<keyword evidence="1" id="KW-0812">Transmembrane</keyword>
<dbReference type="AlphaFoldDB" id="A0A088RH05"/>
<dbReference type="EMBL" id="CP009370">
    <property type="protein sequence ID" value="AIN95133.1"/>
    <property type="molecule type" value="Genomic_DNA"/>
</dbReference>
<evidence type="ECO:0000313" key="2">
    <source>
        <dbReference type="EMBL" id="AIN95133.1"/>
    </source>
</evidence>
<reference evidence="2 3" key="1">
    <citation type="journal article" date="2015" name="Sci. Rep.">
        <title>The genome of Leishmania panamensis: insights into genomics of the L. (Viannia) subgenus.</title>
        <authorList>
            <person name="Llanes A."/>
            <person name="Restrepo C.M."/>
            <person name="Vecchio G.D."/>
            <person name="Anguizola F.J."/>
            <person name="Lleonart R."/>
        </authorList>
    </citation>
    <scope>NUCLEOTIDE SEQUENCE [LARGE SCALE GENOMIC DNA]</scope>
    <source>
        <strain evidence="2 3">MHOM/PA/94/PSC-1</strain>
    </source>
</reference>
<dbReference type="Proteomes" id="UP000063063">
    <property type="component" value="Chromosome 1"/>
</dbReference>
<keyword evidence="1" id="KW-1133">Transmembrane helix</keyword>
<dbReference type="OrthoDB" id="260551at2759"/>
<dbReference type="GeneID" id="22571761"/>
<feature type="transmembrane region" description="Helical" evidence="1">
    <location>
        <begin position="103"/>
        <end position="126"/>
    </location>
</feature>
<feature type="transmembrane region" description="Helical" evidence="1">
    <location>
        <begin position="29"/>
        <end position="51"/>
    </location>
</feature>
<keyword evidence="1" id="KW-0472">Membrane</keyword>